<comment type="caution">
    <text evidence="1">The sequence shown here is derived from an EMBL/GenBank/DDBJ whole genome shotgun (WGS) entry which is preliminary data.</text>
</comment>
<evidence type="ECO:0000313" key="1">
    <source>
        <dbReference type="EMBL" id="OZI24603.1"/>
    </source>
</evidence>
<organism evidence="1 2">
    <name type="scientific">Bordetella genomosp. 7</name>
    <dbReference type="NCBI Taxonomy" id="1416805"/>
    <lineage>
        <taxon>Bacteria</taxon>
        <taxon>Pseudomonadati</taxon>
        <taxon>Pseudomonadota</taxon>
        <taxon>Betaproteobacteria</taxon>
        <taxon>Burkholderiales</taxon>
        <taxon>Alcaligenaceae</taxon>
        <taxon>Bordetella</taxon>
    </lineage>
</organism>
<gene>
    <name evidence="1" type="ORF">CAL19_03590</name>
</gene>
<evidence type="ECO:0000313" key="2">
    <source>
        <dbReference type="Proteomes" id="UP000216947"/>
    </source>
</evidence>
<name>A0A261RJW7_9BORD</name>
<sequence length="72" mass="7704">MSEPGQDVVLAPGFQDCRPVEGSGYHSVVQGGADQVWISRARLLPSLPNAGVTGQLPPGWHWLELGLQVGRQ</sequence>
<accession>A0A261RJW7</accession>
<dbReference type="EMBL" id="NEVK01000003">
    <property type="protein sequence ID" value="OZI24603.1"/>
    <property type="molecule type" value="Genomic_DNA"/>
</dbReference>
<dbReference type="Proteomes" id="UP000216947">
    <property type="component" value="Unassembled WGS sequence"/>
</dbReference>
<reference evidence="2" key="1">
    <citation type="submission" date="2017-05" db="EMBL/GenBank/DDBJ databases">
        <title>Complete and WGS of Bordetella genogroups.</title>
        <authorList>
            <person name="Spilker T."/>
            <person name="Lipuma J."/>
        </authorList>
    </citation>
    <scope>NUCLEOTIDE SEQUENCE [LARGE SCALE GENOMIC DNA]</scope>
    <source>
        <strain evidence="2">AU18089</strain>
    </source>
</reference>
<keyword evidence="2" id="KW-1185">Reference proteome</keyword>
<dbReference type="AlphaFoldDB" id="A0A261RJW7"/>
<proteinExistence type="predicted"/>
<protein>
    <submittedName>
        <fullName evidence="1">Uncharacterized protein</fullName>
    </submittedName>
</protein>